<proteinExistence type="inferred from homology"/>
<dbReference type="InterPro" id="IPR018502">
    <property type="entry name" value="Annexin_repeat"/>
</dbReference>
<keyword evidence="8" id="KW-1185">Reference proteome</keyword>
<comment type="similarity">
    <text evidence="2 6">Belongs to the annexin family.</text>
</comment>
<dbReference type="SMART" id="SM00335">
    <property type="entry name" value="ANX"/>
    <property type="match status" value="4"/>
</dbReference>
<evidence type="ECO:0000313" key="7">
    <source>
        <dbReference type="EMBL" id="KAL3318734.1"/>
    </source>
</evidence>
<dbReference type="PROSITE" id="PS51897">
    <property type="entry name" value="ANNEXIN_2"/>
    <property type="match status" value="4"/>
</dbReference>
<dbReference type="FunFam" id="1.10.220.10:FF:000005">
    <property type="entry name" value="Annexin"/>
    <property type="match status" value="1"/>
</dbReference>
<dbReference type="SUPFAM" id="SSF47874">
    <property type="entry name" value="Annexin"/>
    <property type="match status" value="1"/>
</dbReference>
<comment type="domain">
    <text evidence="6">A pair of annexin repeats may form one binding site for calcium and phospholipid.</text>
</comment>
<reference evidence="7 8" key="1">
    <citation type="submission" date="2024-11" db="EMBL/GenBank/DDBJ databases">
        <title>Adaptive evolution of stress response genes in parasites aligns with host niche diversity.</title>
        <authorList>
            <person name="Hahn C."/>
            <person name="Resl P."/>
        </authorList>
    </citation>
    <scope>NUCLEOTIDE SEQUENCE [LARGE SCALE GENOMIC DNA]</scope>
    <source>
        <strain evidence="7">EGGRZ-B1_66</strain>
        <tissue evidence="7">Body</tissue>
    </source>
</reference>
<dbReference type="Proteomes" id="UP001626550">
    <property type="component" value="Unassembled WGS sequence"/>
</dbReference>
<dbReference type="InterPro" id="IPR018252">
    <property type="entry name" value="Annexin_repeat_CS"/>
</dbReference>
<keyword evidence="4 6" id="KW-0677">Repeat</keyword>
<dbReference type="InterPro" id="IPR001464">
    <property type="entry name" value="Annexin"/>
</dbReference>
<dbReference type="PANTHER" id="PTHR10502">
    <property type="entry name" value="ANNEXIN"/>
    <property type="match status" value="1"/>
</dbReference>
<dbReference type="PROSITE" id="PS00223">
    <property type="entry name" value="ANNEXIN_1"/>
    <property type="match status" value="1"/>
</dbReference>
<dbReference type="InterPro" id="IPR037104">
    <property type="entry name" value="Annexin_sf"/>
</dbReference>
<keyword evidence="6" id="KW-0106">Calcium</keyword>
<evidence type="ECO:0000256" key="2">
    <source>
        <dbReference type="ARBA" id="ARBA00007831"/>
    </source>
</evidence>
<dbReference type="PRINTS" id="PR00196">
    <property type="entry name" value="ANNEXIN"/>
</dbReference>
<gene>
    <name evidence="7" type="ORF">Ciccas_002613</name>
</gene>
<keyword evidence="5 6" id="KW-0041">Annexin</keyword>
<evidence type="ECO:0000256" key="1">
    <source>
        <dbReference type="ARBA" id="ARBA00004613"/>
    </source>
</evidence>
<organism evidence="7 8">
    <name type="scientific">Cichlidogyrus casuarinus</name>
    <dbReference type="NCBI Taxonomy" id="1844966"/>
    <lineage>
        <taxon>Eukaryota</taxon>
        <taxon>Metazoa</taxon>
        <taxon>Spiralia</taxon>
        <taxon>Lophotrochozoa</taxon>
        <taxon>Platyhelminthes</taxon>
        <taxon>Monogenea</taxon>
        <taxon>Monopisthocotylea</taxon>
        <taxon>Dactylogyridea</taxon>
        <taxon>Ancyrocephalidae</taxon>
        <taxon>Cichlidogyrus</taxon>
    </lineage>
</organism>
<evidence type="ECO:0000256" key="6">
    <source>
        <dbReference type="RuleBase" id="RU003540"/>
    </source>
</evidence>
<keyword evidence="3" id="KW-0964">Secreted</keyword>
<evidence type="ECO:0000313" key="8">
    <source>
        <dbReference type="Proteomes" id="UP001626550"/>
    </source>
</evidence>
<dbReference type="Pfam" id="PF00191">
    <property type="entry name" value="Annexin"/>
    <property type="match status" value="4"/>
</dbReference>
<sequence>MFPRSMQHYFYADGSPTHPTVTPTNGFSPNSDAERLFKSFRYLGTDEDEIVAILGSRTSYERMQIAESFKTMFSKDLASELESELSLDFRRLCTMMMRSPWRIMAEGLHDAIHRTLGTREKDLIHFLISCSNDEIKHVKSAYEDLLKEKGVDGKSLKDDISGDTFGYFEETLELMLDGRQDEPTDHQLKRLKDNGIGSIVNEELAQLDVKELYECGEGSEQLGTKDKRFLRVIVNRTIWQSKLNFDLYMKEHGKNIIDVIDSETSGDFCRGIKWIAQYTLDRPKYFAKLLHDTMAGPGTKDHQLMRLVILRSEIDMDDIKVAYETEFGETLEKAIKSDTSGDYKHLLLALCGYEWKK</sequence>
<name>A0ABD2QGS1_9PLAT</name>
<dbReference type="PANTHER" id="PTHR10502:SF102">
    <property type="entry name" value="ANNEXIN B11"/>
    <property type="match status" value="1"/>
</dbReference>
<dbReference type="GO" id="GO:0005544">
    <property type="term" value="F:calcium-dependent phospholipid binding"/>
    <property type="evidence" value="ECO:0007669"/>
    <property type="project" value="UniProtKB-KW"/>
</dbReference>
<keyword evidence="6" id="KW-0111">Calcium/phospholipid-binding</keyword>
<evidence type="ECO:0000256" key="4">
    <source>
        <dbReference type="ARBA" id="ARBA00022737"/>
    </source>
</evidence>
<accession>A0ABD2QGS1</accession>
<dbReference type="EMBL" id="JBJKFK010000210">
    <property type="protein sequence ID" value="KAL3318734.1"/>
    <property type="molecule type" value="Genomic_DNA"/>
</dbReference>
<evidence type="ECO:0000256" key="5">
    <source>
        <dbReference type="ARBA" id="ARBA00023216"/>
    </source>
</evidence>
<dbReference type="AlphaFoldDB" id="A0ABD2QGS1"/>
<dbReference type="GO" id="GO:0005576">
    <property type="term" value="C:extracellular region"/>
    <property type="evidence" value="ECO:0007669"/>
    <property type="project" value="UniProtKB-SubCell"/>
</dbReference>
<protein>
    <recommendedName>
        <fullName evidence="6">Annexin</fullName>
    </recommendedName>
</protein>
<comment type="subcellular location">
    <subcellularLocation>
        <location evidence="1">Secreted</location>
    </subcellularLocation>
</comment>
<comment type="caution">
    <text evidence="7">The sequence shown here is derived from an EMBL/GenBank/DDBJ whole genome shotgun (WGS) entry which is preliminary data.</text>
</comment>
<dbReference type="Gene3D" id="1.10.220.10">
    <property type="entry name" value="Annexin"/>
    <property type="match status" value="4"/>
</dbReference>
<dbReference type="FunFam" id="1.10.220.10:FF:000001">
    <property type="entry name" value="Annexin"/>
    <property type="match status" value="1"/>
</dbReference>
<evidence type="ECO:0000256" key="3">
    <source>
        <dbReference type="ARBA" id="ARBA00022525"/>
    </source>
</evidence>